<dbReference type="InterPro" id="IPR054722">
    <property type="entry name" value="PolX-like_BBD"/>
</dbReference>
<keyword evidence="3" id="KW-1185">Reference proteome</keyword>
<feature type="domain" description="Retrovirus-related Pol polyprotein from transposon TNT 1-94-like beta-barrel" evidence="1">
    <location>
        <begin position="174"/>
        <end position="254"/>
    </location>
</feature>
<gene>
    <name evidence="2" type="ORF">NE237_024689</name>
</gene>
<sequence length="279" mass="32250">MKARAKNSFQVIDQNVVKLDRFDGTNFSRWNDKLIFMLTALKIAYDDDSNQLKVERKKRVDDEIKEDTRNLQKRNVETISKVNYIDEKKPNSRGKKYSGESSCGRNKRKLQEFSDSNATKIKTNKSCYHYGKKAHFKRDCRYRKKNALIAMISDLHIDMITELNMSTATKTFDWWYNSGATVHVYNDKSQFKTFEKVIKGYEVMMENNDTTKVLGKGTVEISFTFEMKLMQVNVLFVLDIMKNLISANLLCTKGIKAALESDKVVFSKNGAFSGQMVLL</sequence>
<dbReference type="EMBL" id="JAMYWD010000010">
    <property type="protein sequence ID" value="KAJ4957578.1"/>
    <property type="molecule type" value="Genomic_DNA"/>
</dbReference>
<evidence type="ECO:0000313" key="2">
    <source>
        <dbReference type="EMBL" id="KAJ4957578.1"/>
    </source>
</evidence>
<comment type="caution">
    <text evidence="2">The sequence shown here is derived from an EMBL/GenBank/DDBJ whole genome shotgun (WGS) entry which is preliminary data.</text>
</comment>
<dbReference type="Pfam" id="PF22936">
    <property type="entry name" value="Pol_BBD"/>
    <property type="match status" value="1"/>
</dbReference>
<proteinExistence type="predicted"/>
<organism evidence="2 3">
    <name type="scientific">Protea cynaroides</name>
    <dbReference type="NCBI Taxonomy" id="273540"/>
    <lineage>
        <taxon>Eukaryota</taxon>
        <taxon>Viridiplantae</taxon>
        <taxon>Streptophyta</taxon>
        <taxon>Embryophyta</taxon>
        <taxon>Tracheophyta</taxon>
        <taxon>Spermatophyta</taxon>
        <taxon>Magnoliopsida</taxon>
        <taxon>Proteales</taxon>
        <taxon>Proteaceae</taxon>
        <taxon>Protea</taxon>
    </lineage>
</organism>
<dbReference type="Proteomes" id="UP001141806">
    <property type="component" value="Unassembled WGS sequence"/>
</dbReference>
<name>A0A9Q0H3G4_9MAGN</name>
<dbReference type="OrthoDB" id="2596766at2759"/>
<dbReference type="PANTHER" id="PTHR47592">
    <property type="entry name" value="PBF68 PROTEIN"/>
    <property type="match status" value="1"/>
</dbReference>
<reference evidence="2" key="1">
    <citation type="journal article" date="2023" name="Plant J.">
        <title>The genome of the king protea, Protea cynaroides.</title>
        <authorList>
            <person name="Chang J."/>
            <person name="Duong T.A."/>
            <person name="Schoeman C."/>
            <person name="Ma X."/>
            <person name="Roodt D."/>
            <person name="Barker N."/>
            <person name="Li Z."/>
            <person name="Van de Peer Y."/>
            <person name="Mizrachi E."/>
        </authorList>
    </citation>
    <scope>NUCLEOTIDE SEQUENCE</scope>
    <source>
        <tissue evidence="2">Young leaves</tissue>
    </source>
</reference>
<dbReference type="AlphaFoldDB" id="A0A9Q0H3G4"/>
<evidence type="ECO:0000313" key="3">
    <source>
        <dbReference type="Proteomes" id="UP001141806"/>
    </source>
</evidence>
<protein>
    <recommendedName>
        <fullName evidence="1">Retrovirus-related Pol polyprotein from transposon TNT 1-94-like beta-barrel domain-containing protein</fullName>
    </recommendedName>
</protein>
<accession>A0A9Q0H3G4</accession>
<dbReference type="PANTHER" id="PTHR47592:SF27">
    <property type="entry name" value="OS08G0421700 PROTEIN"/>
    <property type="match status" value="1"/>
</dbReference>
<evidence type="ECO:0000259" key="1">
    <source>
        <dbReference type="Pfam" id="PF22936"/>
    </source>
</evidence>